<dbReference type="Pfam" id="PF11931">
    <property type="entry name" value="SF3a60_Prp9_C"/>
    <property type="match status" value="1"/>
</dbReference>
<dbReference type="PANTHER" id="PTHR12786">
    <property type="entry name" value="SPLICING FACTOR SF3A-RELATED"/>
    <property type="match status" value="1"/>
</dbReference>
<dbReference type="InterPro" id="IPR051421">
    <property type="entry name" value="RNA_Proc_DNA_Dmg_Regulator"/>
</dbReference>
<dbReference type="InterPro" id="IPR024598">
    <property type="entry name" value="SF3a60/Prp9_C"/>
</dbReference>
<dbReference type="InterPro" id="IPR031590">
    <property type="entry name" value="PRP9_N"/>
</dbReference>
<dbReference type="RefSeq" id="XP_041137133.1">
    <property type="nucleotide sequence ID" value="XM_041278919.1"/>
</dbReference>
<keyword evidence="3" id="KW-0539">Nucleus</keyword>
<dbReference type="AlphaFoldDB" id="A0A871REW1"/>
<keyword evidence="2" id="KW-0863">Zinc-finger</keyword>
<evidence type="ECO:0000256" key="1">
    <source>
        <dbReference type="ARBA" id="ARBA00004123"/>
    </source>
</evidence>
<dbReference type="OrthoDB" id="2160351at2759"/>
<evidence type="ECO:0000313" key="5">
    <source>
        <dbReference type="EMBL" id="QOU20640.1"/>
    </source>
</evidence>
<gene>
    <name evidence="5" type="ORF">BRETT_000350</name>
</gene>
<dbReference type="Gene3D" id="3.30.160.60">
    <property type="entry name" value="Classic Zinc Finger"/>
    <property type="match status" value="1"/>
</dbReference>
<dbReference type="KEGG" id="bbrx:BRETT_000350"/>
<dbReference type="EMBL" id="CP063136">
    <property type="protein sequence ID" value="QOU20640.1"/>
    <property type="molecule type" value="Genomic_DNA"/>
</dbReference>
<dbReference type="GO" id="GO:0003723">
    <property type="term" value="F:RNA binding"/>
    <property type="evidence" value="ECO:0007669"/>
    <property type="project" value="InterPro"/>
</dbReference>
<dbReference type="Pfam" id="PF12874">
    <property type="entry name" value="zf-met"/>
    <property type="match status" value="1"/>
</dbReference>
<feature type="domain" description="C2H2-type" evidence="4">
    <location>
        <begin position="297"/>
        <end position="319"/>
    </location>
</feature>
<protein>
    <recommendedName>
        <fullName evidence="4">C2H2-type domain-containing protein</fullName>
    </recommendedName>
</protein>
<organism evidence="5 6">
    <name type="scientific">Dekkera bruxellensis</name>
    <name type="common">Brettanomyces custersii</name>
    <dbReference type="NCBI Taxonomy" id="5007"/>
    <lineage>
        <taxon>Eukaryota</taxon>
        <taxon>Fungi</taxon>
        <taxon>Dikarya</taxon>
        <taxon>Ascomycota</taxon>
        <taxon>Saccharomycotina</taxon>
        <taxon>Pichiomycetes</taxon>
        <taxon>Pichiales</taxon>
        <taxon>Pichiaceae</taxon>
        <taxon>Brettanomyces</taxon>
    </lineage>
</organism>
<dbReference type="Pfam" id="PF16837">
    <property type="entry name" value="SF3A3"/>
    <property type="match status" value="1"/>
</dbReference>
<dbReference type="SMART" id="SM00355">
    <property type="entry name" value="ZnF_C2H2"/>
    <property type="match status" value="2"/>
</dbReference>
<dbReference type="InterPro" id="IPR031774">
    <property type="entry name" value="SF3A3_dom"/>
</dbReference>
<dbReference type="GO" id="GO:0000398">
    <property type="term" value="P:mRNA splicing, via spliceosome"/>
    <property type="evidence" value="ECO:0007669"/>
    <property type="project" value="InterPro"/>
</dbReference>
<dbReference type="GO" id="GO:0008270">
    <property type="term" value="F:zinc ion binding"/>
    <property type="evidence" value="ECO:0007669"/>
    <property type="project" value="UniProtKB-KW"/>
</dbReference>
<keyword evidence="2" id="KW-0479">Metal-binding</keyword>
<evidence type="ECO:0000256" key="2">
    <source>
        <dbReference type="ARBA" id="ARBA00022771"/>
    </source>
</evidence>
<dbReference type="InterPro" id="IPR003604">
    <property type="entry name" value="Matrin/U1-like-C_Znf_C2H2"/>
</dbReference>
<evidence type="ECO:0000259" key="4">
    <source>
        <dbReference type="PROSITE" id="PS00028"/>
    </source>
</evidence>
<dbReference type="InterPro" id="IPR036236">
    <property type="entry name" value="Znf_C2H2_sf"/>
</dbReference>
<dbReference type="GO" id="GO:0005681">
    <property type="term" value="C:spliceosomal complex"/>
    <property type="evidence" value="ECO:0007669"/>
    <property type="project" value="InterPro"/>
</dbReference>
<dbReference type="SMART" id="SM00451">
    <property type="entry name" value="ZnF_U1"/>
    <property type="match status" value="1"/>
</dbReference>
<name>A0A871REW1_DEKBR</name>
<reference evidence="5" key="1">
    <citation type="submission" date="2020-10" db="EMBL/GenBank/DDBJ databases">
        <authorList>
            <person name="Palmer J.M."/>
        </authorList>
    </citation>
    <scope>NUCLEOTIDE SEQUENCE</scope>
    <source>
        <strain evidence="5">UCD 2041</strain>
    </source>
</reference>
<evidence type="ECO:0000313" key="6">
    <source>
        <dbReference type="Proteomes" id="UP000663131"/>
    </source>
</evidence>
<dbReference type="InterPro" id="IPR013087">
    <property type="entry name" value="Znf_C2H2_type"/>
</dbReference>
<dbReference type="GeneID" id="64572275"/>
<dbReference type="PANTHER" id="PTHR12786:SF2">
    <property type="entry name" value="SPLICING FACTOR 3A SUBUNIT 3"/>
    <property type="match status" value="1"/>
</dbReference>
<comment type="subcellular location">
    <subcellularLocation>
        <location evidence="1">Nucleus</location>
    </subcellularLocation>
</comment>
<proteinExistence type="predicted"/>
<reference evidence="5" key="2">
    <citation type="journal article" name="BMC Genomics">
        <title>New genome assemblies reveal patterns of domestication and adaptation across Brettanomyces (Dekkera) species.</title>
        <authorList>
            <person name="Roach M.J."/>
            <person name="Borneman A.R."/>
        </authorList>
    </citation>
    <scope>NUCLEOTIDE SEQUENCE</scope>
    <source>
        <strain evidence="5">UCD 2041</strain>
    </source>
</reference>
<dbReference type="SUPFAM" id="SSF57667">
    <property type="entry name" value="beta-beta-alpha zinc fingers"/>
    <property type="match status" value="1"/>
</dbReference>
<dbReference type="Proteomes" id="UP000663131">
    <property type="component" value="Chromosome 8"/>
</dbReference>
<evidence type="ECO:0000256" key="3">
    <source>
        <dbReference type="ARBA" id="ARBA00023242"/>
    </source>
</evidence>
<dbReference type="Pfam" id="PF16958">
    <property type="entry name" value="PRP9_N"/>
    <property type="match status" value="2"/>
</dbReference>
<keyword evidence="2" id="KW-0862">Zinc</keyword>
<dbReference type="PROSITE" id="PS00028">
    <property type="entry name" value="ZINC_FINGER_C2H2_1"/>
    <property type="match status" value="1"/>
</dbReference>
<accession>A0A871REW1</accession>
<sequence length="539" mass="62750">MSSILEEEREILQDLELIENAITKRIRLNPDIYSPSRRSLDIGVLGRKKAAAKGATMIQKHEIKSFINRYKSQLEKLAILTSKENEQELKHELRSSKQGNLNDLGKFTNNLQEILDTPEDVAKNRNSDELHLYDMYSSNTNYAELLLARNSKAKKEGSLKSNDTSILNHKHNIMSAYSGKLKLSDIFSKQENFGQMLDLERFYKMWLVLPRESSLSNDKIPSYLAYLDQIDTFDDSNLRKDTADGQYFYYTTVLCRYLKSFLIKINPLGFPEKSFDQIEKQFETEDFAENRNDKIYCKACEKLFSKQTVFNSHLKGKKHNKALTKAHKGEILKKEYIIKELLSTSLSSEFSRTKSEVERVGLLTVRERQFEQSSKRDMNKEQNDYFYTDSDEEEEILKAHEGSKNETFEDEDDYSSSSNIAIGPDGHKIPLWLWKAQGLNNKYRCEICGDLEYHGRNRFHQHFQEPKHIRGLRMLGVTKNFSEFKDLSTIKGVMTLLDKVEKKERQTVRFKESSDEVEDSEGNILSRKAYEQLKKQGLL</sequence>